<dbReference type="InterPro" id="IPR029016">
    <property type="entry name" value="GAF-like_dom_sf"/>
</dbReference>
<dbReference type="RefSeq" id="WP_274150048.1">
    <property type="nucleotide sequence ID" value="NZ_CP117811.1"/>
</dbReference>
<feature type="domain" description="HTH iclR-type" evidence="4">
    <location>
        <begin position="5"/>
        <end position="67"/>
    </location>
</feature>
<organism evidence="6 7">
    <name type="scientific">Lentisphaera profundi</name>
    <dbReference type="NCBI Taxonomy" id="1658616"/>
    <lineage>
        <taxon>Bacteria</taxon>
        <taxon>Pseudomonadati</taxon>
        <taxon>Lentisphaerota</taxon>
        <taxon>Lentisphaeria</taxon>
        <taxon>Lentisphaerales</taxon>
        <taxon>Lentisphaeraceae</taxon>
        <taxon>Lentisphaera</taxon>
    </lineage>
</organism>
<dbReference type="SMART" id="SM00346">
    <property type="entry name" value="HTH_ICLR"/>
    <property type="match status" value="1"/>
</dbReference>
<dbReference type="InterPro" id="IPR005471">
    <property type="entry name" value="Tscrpt_reg_IclR_N"/>
</dbReference>
<protein>
    <submittedName>
        <fullName evidence="6">IclR family transcriptional regulator C-terminal domain-containing protein</fullName>
    </submittedName>
</protein>
<evidence type="ECO:0000259" key="4">
    <source>
        <dbReference type="PROSITE" id="PS51077"/>
    </source>
</evidence>
<evidence type="ECO:0000256" key="1">
    <source>
        <dbReference type="ARBA" id="ARBA00023015"/>
    </source>
</evidence>
<evidence type="ECO:0000259" key="5">
    <source>
        <dbReference type="PROSITE" id="PS51078"/>
    </source>
</evidence>
<dbReference type="EMBL" id="CP117811">
    <property type="protein sequence ID" value="WDE96063.1"/>
    <property type="molecule type" value="Genomic_DNA"/>
</dbReference>
<dbReference type="PANTHER" id="PTHR30136">
    <property type="entry name" value="HELIX-TURN-HELIX TRANSCRIPTIONAL REGULATOR, ICLR FAMILY"/>
    <property type="match status" value="1"/>
</dbReference>
<dbReference type="PROSITE" id="PS51078">
    <property type="entry name" value="ICLR_ED"/>
    <property type="match status" value="1"/>
</dbReference>
<dbReference type="Gene3D" id="3.30.450.40">
    <property type="match status" value="1"/>
</dbReference>
<reference evidence="6 7" key="1">
    <citation type="submission" date="2023-02" db="EMBL/GenBank/DDBJ databases">
        <title>Genome sequence of Lentisphaera profundi SAORIC-696.</title>
        <authorList>
            <person name="Kim e."/>
            <person name="Cho J.-C."/>
            <person name="Choi A."/>
            <person name="Kang I."/>
        </authorList>
    </citation>
    <scope>NUCLEOTIDE SEQUENCE [LARGE SCALE GENOMIC DNA]</scope>
    <source>
        <strain evidence="6 7">SAORIC-696</strain>
    </source>
</reference>
<evidence type="ECO:0000256" key="2">
    <source>
        <dbReference type="ARBA" id="ARBA00023125"/>
    </source>
</evidence>
<evidence type="ECO:0000313" key="7">
    <source>
        <dbReference type="Proteomes" id="UP001214250"/>
    </source>
</evidence>
<dbReference type="SUPFAM" id="SSF46785">
    <property type="entry name" value="Winged helix' DNA-binding domain"/>
    <property type="match status" value="1"/>
</dbReference>
<proteinExistence type="predicted"/>
<dbReference type="Gene3D" id="1.10.10.10">
    <property type="entry name" value="Winged helix-like DNA-binding domain superfamily/Winged helix DNA-binding domain"/>
    <property type="match status" value="1"/>
</dbReference>
<dbReference type="Proteomes" id="UP001214250">
    <property type="component" value="Chromosome 1"/>
</dbReference>
<accession>A0ABY7VPI6</accession>
<name>A0ABY7VPI6_9BACT</name>
<keyword evidence="1" id="KW-0805">Transcription regulation</keyword>
<sequence>MKDLTGTLPKALIVLQFMADKQKEVSFQMIKNHSQLSANVLSRILKTYIEWGFLDKDPVSGLYSLGPASFDLSKSILERKSLEDIVLSEVKKLAGNTQESAAFFTYDGEWVKLIAKEEVANSYHYLNLESREIHSANNAFFYCLLPFLSPEKSQRIFDESEEAFNYDPAEVLENFKTIREQGYFIRKESYKRADISRICVPILQGDTVKGSVGVTVNSHNISESDLAEILQQCLYTARSIKAQL</sequence>
<dbReference type="PANTHER" id="PTHR30136:SF24">
    <property type="entry name" value="HTH-TYPE TRANSCRIPTIONAL REPRESSOR ALLR"/>
    <property type="match status" value="1"/>
</dbReference>
<dbReference type="PROSITE" id="PS51077">
    <property type="entry name" value="HTH_ICLR"/>
    <property type="match status" value="1"/>
</dbReference>
<evidence type="ECO:0000313" key="6">
    <source>
        <dbReference type="EMBL" id="WDE96063.1"/>
    </source>
</evidence>
<evidence type="ECO:0000256" key="3">
    <source>
        <dbReference type="ARBA" id="ARBA00023163"/>
    </source>
</evidence>
<keyword evidence="2" id="KW-0238">DNA-binding</keyword>
<keyword evidence="7" id="KW-1185">Reference proteome</keyword>
<feature type="domain" description="IclR-ED" evidence="5">
    <location>
        <begin position="68"/>
        <end position="244"/>
    </location>
</feature>
<dbReference type="SUPFAM" id="SSF55781">
    <property type="entry name" value="GAF domain-like"/>
    <property type="match status" value="1"/>
</dbReference>
<dbReference type="InterPro" id="IPR050707">
    <property type="entry name" value="HTH_MetabolicPath_Reg"/>
</dbReference>
<gene>
    <name evidence="6" type="ORF">PQO03_10095</name>
</gene>
<keyword evidence="3" id="KW-0804">Transcription</keyword>
<dbReference type="InterPro" id="IPR036390">
    <property type="entry name" value="WH_DNA-bd_sf"/>
</dbReference>
<dbReference type="InterPro" id="IPR036388">
    <property type="entry name" value="WH-like_DNA-bd_sf"/>
</dbReference>
<dbReference type="InterPro" id="IPR014757">
    <property type="entry name" value="Tscrpt_reg_IclR_C"/>
</dbReference>